<dbReference type="EMBL" id="KQ947407">
    <property type="protein sequence ID" value="KUJ21642.1"/>
    <property type="molecule type" value="Genomic_DNA"/>
</dbReference>
<evidence type="ECO:0000256" key="1">
    <source>
        <dbReference type="SAM" id="MobiDB-lite"/>
    </source>
</evidence>
<dbReference type="KEGG" id="psco:LY89DRAFT_767793"/>
<feature type="compositionally biased region" description="Basic and acidic residues" evidence="1">
    <location>
        <begin position="138"/>
        <end position="147"/>
    </location>
</feature>
<feature type="region of interest" description="Disordered" evidence="1">
    <location>
        <begin position="1"/>
        <end position="147"/>
    </location>
</feature>
<feature type="compositionally biased region" description="Polar residues" evidence="1">
    <location>
        <begin position="86"/>
        <end position="102"/>
    </location>
</feature>
<feature type="compositionally biased region" description="Basic and acidic residues" evidence="1">
    <location>
        <begin position="14"/>
        <end position="25"/>
    </location>
</feature>
<keyword evidence="3" id="KW-1185">Reference proteome</keyword>
<proteinExistence type="predicted"/>
<reference evidence="2 3" key="1">
    <citation type="submission" date="2015-10" db="EMBL/GenBank/DDBJ databases">
        <title>Full genome of DAOMC 229536 Phialocephala scopiformis, a fungal endophyte of spruce producing the potent anti-insectan compound rugulosin.</title>
        <authorList>
            <consortium name="DOE Joint Genome Institute"/>
            <person name="Walker A.K."/>
            <person name="Frasz S.L."/>
            <person name="Seifert K.A."/>
            <person name="Miller J.D."/>
            <person name="Mondo S.J."/>
            <person name="Labutti K."/>
            <person name="Lipzen A."/>
            <person name="Dockter R."/>
            <person name="Kennedy M."/>
            <person name="Grigoriev I.V."/>
            <person name="Spatafora J.W."/>
        </authorList>
    </citation>
    <scope>NUCLEOTIDE SEQUENCE [LARGE SCALE GENOMIC DNA]</scope>
    <source>
        <strain evidence="2 3">CBS 120377</strain>
    </source>
</reference>
<evidence type="ECO:0000313" key="3">
    <source>
        <dbReference type="Proteomes" id="UP000070700"/>
    </source>
</evidence>
<dbReference type="OrthoDB" id="3443855at2759"/>
<name>A0A194XPH8_MOLSC</name>
<protein>
    <submittedName>
        <fullName evidence="2">Uncharacterized protein</fullName>
    </submittedName>
</protein>
<sequence length="309" mass="34278">MNLKHLPPSHKSNRIPEKRDKEDVMKGSLRPSTSASRTTSKQGTSSRTSSTPKPIYLPSNLRRTKRESSRNTPSSLSKSSSRDRTQAGTAVRNQDSTSARINQSRDRLPPSNMVSAYPSISGMSALKSTPPSFAKSTLRSDKDQEMASRQTKIDRLGGRELAEQENWVQSYIKDRRSCPGGVDWIKMKGGYKCVADQHMMTNEIIREGKGGMFFLDSDCLGGSVKPSEYIGPYYLDTRNGKPGIWRLGEMKNKPKYYPDKLDYDGGAIENEASGAVDSRIGSGRQNFRGLLGDSVGYFVNTSGPRFSRK</sequence>
<organism evidence="2 3">
    <name type="scientific">Mollisia scopiformis</name>
    <name type="common">Conifer needle endophyte fungus</name>
    <name type="synonym">Phialocephala scopiformis</name>
    <dbReference type="NCBI Taxonomy" id="149040"/>
    <lineage>
        <taxon>Eukaryota</taxon>
        <taxon>Fungi</taxon>
        <taxon>Dikarya</taxon>
        <taxon>Ascomycota</taxon>
        <taxon>Pezizomycotina</taxon>
        <taxon>Leotiomycetes</taxon>
        <taxon>Helotiales</taxon>
        <taxon>Mollisiaceae</taxon>
        <taxon>Mollisia</taxon>
    </lineage>
</organism>
<dbReference type="Proteomes" id="UP000070700">
    <property type="component" value="Unassembled WGS sequence"/>
</dbReference>
<accession>A0A194XPH8</accession>
<feature type="compositionally biased region" description="Polar residues" evidence="1">
    <location>
        <begin position="30"/>
        <end position="52"/>
    </location>
</feature>
<dbReference type="GeneID" id="28831491"/>
<dbReference type="InParanoid" id="A0A194XPH8"/>
<feature type="compositionally biased region" description="Polar residues" evidence="1">
    <location>
        <begin position="126"/>
        <end position="137"/>
    </location>
</feature>
<feature type="compositionally biased region" description="Low complexity" evidence="1">
    <location>
        <begin position="70"/>
        <end position="79"/>
    </location>
</feature>
<dbReference type="AlphaFoldDB" id="A0A194XPH8"/>
<gene>
    <name evidence="2" type="ORF">LY89DRAFT_767793</name>
</gene>
<evidence type="ECO:0000313" key="2">
    <source>
        <dbReference type="EMBL" id="KUJ21642.1"/>
    </source>
</evidence>
<dbReference type="RefSeq" id="XP_018075997.1">
    <property type="nucleotide sequence ID" value="XM_018221765.1"/>
</dbReference>